<keyword evidence="2" id="KW-1185">Reference proteome</keyword>
<reference evidence="1 2" key="1">
    <citation type="submission" date="2016-10" db="EMBL/GenBank/DDBJ databases">
        <authorList>
            <person name="de Groot N.N."/>
        </authorList>
    </citation>
    <scope>NUCLEOTIDE SEQUENCE [LARGE SCALE GENOMIC DNA]</scope>
    <source>
        <strain evidence="1 2">DSM 22789</strain>
    </source>
</reference>
<organism evidence="1 2">
    <name type="scientific">Sphingobacterium wenxiniae</name>
    <dbReference type="NCBI Taxonomy" id="683125"/>
    <lineage>
        <taxon>Bacteria</taxon>
        <taxon>Pseudomonadati</taxon>
        <taxon>Bacteroidota</taxon>
        <taxon>Sphingobacteriia</taxon>
        <taxon>Sphingobacteriales</taxon>
        <taxon>Sphingobacteriaceae</taxon>
        <taxon>Sphingobacterium</taxon>
    </lineage>
</organism>
<evidence type="ECO:0000313" key="2">
    <source>
        <dbReference type="Proteomes" id="UP000198785"/>
    </source>
</evidence>
<accession>A0A1I6QQT0</accession>
<dbReference type="PROSITE" id="PS51257">
    <property type="entry name" value="PROKAR_LIPOPROTEIN"/>
    <property type="match status" value="1"/>
</dbReference>
<evidence type="ECO:0000313" key="1">
    <source>
        <dbReference type="EMBL" id="SFS54764.1"/>
    </source>
</evidence>
<sequence length="152" mass="17576">MIRTIYIFGAIAFLFLSCQNQQVKESQHLTGNYRLIESITIKGEDTIHLVVDTTKMEMIKIFNPQYFSFFNHDKSKGTDSLNNVFVSGAGTYTLQGETYIENLEYCSYRPWEGKQFTFTLEVKGDSLIQHGMEEIPELGVKQHITEKYVKLK</sequence>
<dbReference type="Proteomes" id="UP000198785">
    <property type="component" value="Unassembled WGS sequence"/>
</dbReference>
<dbReference type="AlphaFoldDB" id="A0A1I6QQT0"/>
<gene>
    <name evidence="1" type="ORF">SAMN05660206_102482</name>
</gene>
<dbReference type="EMBL" id="FOZZ01000002">
    <property type="protein sequence ID" value="SFS54764.1"/>
    <property type="molecule type" value="Genomic_DNA"/>
</dbReference>
<dbReference type="RefSeq" id="WP_170852585.1">
    <property type="nucleotide sequence ID" value="NZ_FOZZ01000002.1"/>
</dbReference>
<protein>
    <submittedName>
        <fullName evidence="1">Lipocalin-like domain-containing protein</fullName>
    </submittedName>
</protein>
<dbReference type="STRING" id="683125.SAMN05660206_102482"/>
<proteinExistence type="predicted"/>
<name>A0A1I6QQT0_9SPHI</name>